<evidence type="ECO:0000313" key="13">
    <source>
        <dbReference type="EMBL" id="MCM3713998.1"/>
    </source>
</evidence>
<dbReference type="SMART" id="SM00487">
    <property type="entry name" value="DEXDc"/>
    <property type="match status" value="1"/>
</dbReference>
<comment type="caution">
    <text evidence="13">The sequence shown here is derived from an EMBL/GenBank/DDBJ whole genome shotgun (WGS) entry which is preliminary data.</text>
</comment>
<dbReference type="SMART" id="SM00490">
    <property type="entry name" value="HELICc"/>
    <property type="match status" value="1"/>
</dbReference>
<dbReference type="GO" id="GO:0004518">
    <property type="term" value="F:nuclease activity"/>
    <property type="evidence" value="ECO:0007669"/>
    <property type="project" value="UniProtKB-KW"/>
</dbReference>
<dbReference type="CDD" id="cd17930">
    <property type="entry name" value="DEXHc_cas3"/>
    <property type="match status" value="1"/>
</dbReference>
<keyword evidence="5" id="KW-0547">Nucleotide-binding</keyword>
<feature type="domain" description="HD Cas3-type" evidence="12">
    <location>
        <begin position="9"/>
        <end position="198"/>
    </location>
</feature>
<evidence type="ECO:0000256" key="8">
    <source>
        <dbReference type="ARBA" id="ARBA00022840"/>
    </source>
</evidence>
<dbReference type="Gene3D" id="3.40.50.300">
    <property type="entry name" value="P-loop containing nucleotide triphosphate hydrolases"/>
    <property type="match status" value="2"/>
</dbReference>
<dbReference type="Proteomes" id="UP001139179">
    <property type="component" value="Unassembled WGS sequence"/>
</dbReference>
<dbReference type="InterPro" id="IPR006474">
    <property type="entry name" value="Helicase_Cas3_CRISPR-ass_core"/>
</dbReference>
<dbReference type="Pfam" id="PF00270">
    <property type="entry name" value="DEAD"/>
    <property type="match status" value="1"/>
</dbReference>
<keyword evidence="6" id="KW-0378">Hydrolase</keyword>
<dbReference type="Gene3D" id="1.10.3210.30">
    <property type="match status" value="1"/>
</dbReference>
<dbReference type="RefSeq" id="WP_251222796.1">
    <property type="nucleotide sequence ID" value="NZ_JAMBOL010000004.1"/>
</dbReference>
<dbReference type="InterPro" id="IPR014001">
    <property type="entry name" value="Helicase_ATP-bd"/>
</dbReference>
<dbReference type="GO" id="GO:0004386">
    <property type="term" value="F:helicase activity"/>
    <property type="evidence" value="ECO:0007669"/>
    <property type="project" value="UniProtKB-KW"/>
</dbReference>
<feature type="domain" description="Helicase ATP-binding" evidence="10">
    <location>
        <begin position="255"/>
        <end position="451"/>
    </location>
</feature>
<dbReference type="NCBIfam" id="TIGR01596">
    <property type="entry name" value="cas3_HD"/>
    <property type="match status" value="1"/>
</dbReference>
<dbReference type="AlphaFoldDB" id="A0A9X2DRT4"/>
<dbReference type="InterPro" id="IPR038257">
    <property type="entry name" value="CRISPR-assoc_Cas3_HD_sf"/>
</dbReference>
<evidence type="ECO:0000259" key="10">
    <source>
        <dbReference type="PROSITE" id="PS51192"/>
    </source>
</evidence>
<sequence>MYIAHVRERDKAEQLLRDHLLGVRKLCESFGAKLGLAHVAGLAGMLHDLGKYSDRFQRYLYQAVWEPDKAEFKRGEVDHATAGGRLLFEFYHNERNTPHEKLLAEIVGNAIISHHANLQDYISPKIESDFLKRIKEKNLPEYELAVERFFTDMITETDFKQYVAIALDELKQFMIMDPTQSFFLTKFIFSCLIDADRTNTRLFETEAKEEEPIKYKQLFEAYHKKLLHHLASLKKEDGDKPINVLRSEMSEQCEQFAEKPSGIYTLSIPTGGGKTLASLRYALKHAQQFDKQRIIYIVPFTTIIEQNAQEVRDILEDDDRVLEHHSNVIEEEVKEEELGDEPDDGFLTKKEKLKLARDNWDRPLIFTTLVQFLNVFYAKGNRNTRRLHNVSHSVIIFDEVQKVPTKCVSLFNEALNFLKNFAHCSILLCTATQPTLEKVKHSLLKERDGEIVRNLGEVTAAFKRVDIVDKSAKPIGSEELAGWINEEIEEWRNVLVILNTKSAVKRLFQLLKDSTVPVFHLSTSMCAAHRKEQLDKIKGMLEKEIPFICVTTQLIEAGVDISFKRVIRSLAGLDSIAQAAGRCNRHGKDPLGNVYVIDHAEENLSKLKEIEVGKGITTNILARFKKKPDEYEGNLLSQEAMRAYFLNYYRVMDANLNYYVKEVDKEMTKLLMALHRENSYVTYYQKKQGTIFPLCLNGSNKTAAEYFRVIEQNTISVIVPFGEGREVIAQLNSDDWIDDSTGLLKKAQQYTVNLYSNEFNQLQNEKAIVAHFDGMIYELKEGWYSKDYGVDLQGEGEMEFASF</sequence>
<dbReference type="InterPro" id="IPR001650">
    <property type="entry name" value="Helicase_C-like"/>
</dbReference>
<dbReference type="PROSITE" id="PS51194">
    <property type="entry name" value="HELICASE_CTER"/>
    <property type="match status" value="1"/>
</dbReference>
<protein>
    <submittedName>
        <fullName evidence="13">CRISPR-associated helicase Cas3</fullName>
    </submittedName>
</protein>
<evidence type="ECO:0000259" key="12">
    <source>
        <dbReference type="PROSITE" id="PS51643"/>
    </source>
</evidence>
<dbReference type="InterPro" id="IPR006674">
    <property type="entry name" value="HD_domain"/>
</dbReference>
<comment type="similarity">
    <text evidence="1">In the N-terminal section; belongs to the CRISPR-associated nuclease Cas3-HD family.</text>
</comment>
<feature type="domain" description="Helicase C-terminal" evidence="11">
    <location>
        <begin position="483"/>
        <end position="632"/>
    </location>
</feature>
<dbReference type="NCBIfam" id="TIGR01587">
    <property type="entry name" value="cas3_core"/>
    <property type="match status" value="1"/>
</dbReference>
<evidence type="ECO:0000256" key="2">
    <source>
        <dbReference type="ARBA" id="ARBA00009046"/>
    </source>
</evidence>
<dbReference type="InterPro" id="IPR052511">
    <property type="entry name" value="ATP-dep_Helicase"/>
</dbReference>
<dbReference type="InterPro" id="IPR006483">
    <property type="entry name" value="CRISPR-assoc_Cas3_HD"/>
</dbReference>
<name>A0A9X2DRT4_9BACI</name>
<keyword evidence="8" id="KW-0067">ATP-binding</keyword>
<accession>A0A9X2DRT4</accession>
<evidence type="ECO:0000313" key="14">
    <source>
        <dbReference type="Proteomes" id="UP001139179"/>
    </source>
</evidence>
<keyword evidence="3" id="KW-0540">Nuclease</keyword>
<organism evidence="13 14">
    <name type="scientific">Halalkalibacter oceani</name>
    <dbReference type="NCBI Taxonomy" id="1653776"/>
    <lineage>
        <taxon>Bacteria</taxon>
        <taxon>Bacillati</taxon>
        <taxon>Bacillota</taxon>
        <taxon>Bacilli</taxon>
        <taxon>Bacillales</taxon>
        <taxon>Bacillaceae</taxon>
        <taxon>Halalkalibacter</taxon>
    </lineage>
</organism>
<evidence type="ECO:0000256" key="7">
    <source>
        <dbReference type="ARBA" id="ARBA00022806"/>
    </source>
</evidence>
<dbReference type="SUPFAM" id="SSF109604">
    <property type="entry name" value="HD-domain/PDEase-like"/>
    <property type="match status" value="1"/>
</dbReference>
<keyword evidence="9" id="KW-0051">Antiviral defense</keyword>
<dbReference type="InterPro" id="IPR011545">
    <property type="entry name" value="DEAD/DEAH_box_helicase_dom"/>
</dbReference>
<evidence type="ECO:0000256" key="6">
    <source>
        <dbReference type="ARBA" id="ARBA00022801"/>
    </source>
</evidence>
<dbReference type="GO" id="GO:0003677">
    <property type="term" value="F:DNA binding"/>
    <property type="evidence" value="ECO:0007669"/>
    <property type="project" value="TreeGrafter"/>
</dbReference>
<dbReference type="GO" id="GO:0005524">
    <property type="term" value="F:ATP binding"/>
    <property type="evidence" value="ECO:0007669"/>
    <property type="project" value="UniProtKB-KW"/>
</dbReference>
<keyword evidence="4" id="KW-0479">Metal-binding</keyword>
<dbReference type="InterPro" id="IPR054712">
    <property type="entry name" value="Cas3-like_dom"/>
</dbReference>
<reference evidence="13" key="1">
    <citation type="submission" date="2022-05" db="EMBL/GenBank/DDBJ databases">
        <title>Comparative Genomics of Spacecraft Associated Microbes.</title>
        <authorList>
            <person name="Tran M.T."/>
            <person name="Wright A."/>
            <person name="Seuylemezian A."/>
            <person name="Eisen J."/>
            <person name="Coil D."/>
        </authorList>
    </citation>
    <scope>NUCLEOTIDE SEQUENCE</scope>
    <source>
        <strain evidence="13">214.1.1</strain>
    </source>
</reference>
<evidence type="ECO:0000259" key="11">
    <source>
        <dbReference type="PROSITE" id="PS51194"/>
    </source>
</evidence>
<keyword evidence="14" id="KW-1185">Reference proteome</keyword>
<evidence type="ECO:0000256" key="3">
    <source>
        <dbReference type="ARBA" id="ARBA00022722"/>
    </source>
</evidence>
<comment type="similarity">
    <text evidence="2">In the central section; belongs to the CRISPR-associated helicase Cas3 family.</text>
</comment>
<dbReference type="PANTHER" id="PTHR47962:SF5">
    <property type="entry name" value="ATP-DEPENDENT HELICASE LHR-RELATED"/>
    <property type="match status" value="1"/>
</dbReference>
<gene>
    <name evidence="13" type="primary">cas3</name>
    <name evidence="13" type="ORF">M3202_07855</name>
</gene>
<evidence type="ECO:0000256" key="4">
    <source>
        <dbReference type="ARBA" id="ARBA00022723"/>
    </source>
</evidence>
<dbReference type="SUPFAM" id="SSF52540">
    <property type="entry name" value="P-loop containing nucleoside triphosphate hydrolases"/>
    <property type="match status" value="1"/>
</dbReference>
<dbReference type="PROSITE" id="PS51643">
    <property type="entry name" value="HD_CAS3"/>
    <property type="match status" value="1"/>
</dbReference>
<dbReference type="GO" id="GO:0051607">
    <property type="term" value="P:defense response to virus"/>
    <property type="evidence" value="ECO:0007669"/>
    <property type="project" value="UniProtKB-KW"/>
</dbReference>
<evidence type="ECO:0000256" key="1">
    <source>
        <dbReference type="ARBA" id="ARBA00006847"/>
    </source>
</evidence>
<keyword evidence="7" id="KW-0347">Helicase</keyword>
<evidence type="ECO:0000256" key="9">
    <source>
        <dbReference type="ARBA" id="ARBA00023118"/>
    </source>
</evidence>
<dbReference type="GO" id="GO:0046872">
    <property type="term" value="F:metal ion binding"/>
    <property type="evidence" value="ECO:0007669"/>
    <property type="project" value="UniProtKB-KW"/>
</dbReference>
<dbReference type="CDD" id="cd09641">
    <property type="entry name" value="Cas3''_I"/>
    <property type="match status" value="1"/>
</dbReference>
<dbReference type="EMBL" id="JAMBOL010000004">
    <property type="protein sequence ID" value="MCM3713998.1"/>
    <property type="molecule type" value="Genomic_DNA"/>
</dbReference>
<dbReference type="Pfam" id="PF01966">
    <property type="entry name" value="HD"/>
    <property type="match status" value="1"/>
</dbReference>
<dbReference type="Pfam" id="PF22590">
    <property type="entry name" value="Cas3-like_C_2"/>
    <property type="match status" value="1"/>
</dbReference>
<dbReference type="InterPro" id="IPR027417">
    <property type="entry name" value="P-loop_NTPase"/>
</dbReference>
<dbReference type="PANTHER" id="PTHR47962">
    <property type="entry name" value="ATP-DEPENDENT HELICASE LHR-RELATED-RELATED"/>
    <property type="match status" value="1"/>
</dbReference>
<dbReference type="GO" id="GO:0016887">
    <property type="term" value="F:ATP hydrolysis activity"/>
    <property type="evidence" value="ECO:0007669"/>
    <property type="project" value="TreeGrafter"/>
</dbReference>
<evidence type="ECO:0000256" key="5">
    <source>
        <dbReference type="ARBA" id="ARBA00022741"/>
    </source>
</evidence>
<proteinExistence type="inferred from homology"/>
<dbReference type="PROSITE" id="PS51192">
    <property type="entry name" value="HELICASE_ATP_BIND_1"/>
    <property type="match status" value="1"/>
</dbReference>